<dbReference type="PANTHER" id="PTHR45633">
    <property type="entry name" value="60 KDA HEAT SHOCK PROTEIN, MITOCHONDRIAL"/>
    <property type="match status" value="1"/>
</dbReference>
<comment type="subunit">
    <text evidence="7">Forms a cylinder of 14 subunits composed of two heptameric rings stacked back-to-back. Interacts with the co-chaperonin GroES.</text>
</comment>
<evidence type="ECO:0000256" key="1">
    <source>
        <dbReference type="ARBA" id="ARBA00006607"/>
    </source>
</evidence>
<dbReference type="NCBIfam" id="NF009487">
    <property type="entry name" value="PRK12849.1"/>
    <property type="match status" value="1"/>
</dbReference>
<dbReference type="PRINTS" id="PR00298">
    <property type="entry name" value="CHAPERONIN60"/>
</dbReference>
<comment type="similarity">
    <text evidence="1 6">Belongs to the chaperonin (HSP60) family.</text>
</comment>
<dbReference type="CDD" id="cd03344">
    <property type="entry name" value="GroEL"/>
    <property type="match status" value="1"/>
</dbReference>
<protein>
    <recommendedName>
        <fullName evidence="7">60 kDa chaperonin</fullName>
    </recommendedName>
</protein>
<dbReference type="InterPro" id="IPR002423">
    <property type="entry name" value="Cpn60/GroEL/TCP-1"/>
</dbReference>
<dbReference type="STRING" id="264202.CF0033"/>
<evidence type="ECO:0000256" key="6">
    <source>
        <dbReference type="RuleBase" id="RU000418"/>
    </source>
</evidence>
<dbReference type="Gene3D" id="3.30.260.10">
    <property type="entry name" value="TCP-1-like chaperonin intermediate domain"/>
    <property type="match status" value="1"/>
</dbReference>
<dbReference type="GO" id="GO:0042026">
    <property type="term" value="P:protein refolding"/>
    <property type="evidence" value="ECO:0007669"/>
    <property type="project" value="InterPro"/>
</dbReference>
<dbReference type="InterPro" id="IPR027410">
    <property type="entry name" value="TCP-1-like_intermed_sf"/>
</dbReference>
<gene>
    <name evidence="8" type="primary">groL1</name>
    <name evidence="8" type="ordered locus">CF0033</name>
</gene>
<sequence>MSKIFKNRLEGLSALNRGVRALAKAVTTTLGPQGSHVVIKKDHSPPYVTKHGASIAKEISLADAFENTGLKFAGEVALQTDLQVGDGSTTAVILTDALFSSGLKGVAVGLDPLEIKQGIHLAGEMLDKELTKLAVKRKPAEDSFHIATTSANNDPAIGKIISDAIAAVGVEGVFSIKLGTGEETTLEASSHVGFNSGYLSPYFVTHPETMEVIYEDASILLCNQKLSCLNQSFIHFLDQTFQTSRAPLIIIAEDFDPQLLSILIVNKLRANLPVCAIKAPGFGERRREILEDIAILTGATLVGDLLGLSLDESNLDALGHVGKIIIGQDTTVLSEGKGDRESIDRRIDYLRQAIIHSSSEMDTQDLERRLARFVGGMAQIYIGASSEREFKEKKARLEGVLKATRAAFKEGCLPGGGSALARVVSIVKIPDQLPKGVMFGCKCMLQSAEAPLRVIATNCGKAPESVVDTVLSHADPCFGYNCITDTFENLIASGVCDALSVIKFILKRSISIACLLLTSSFVIVESSEGTQDSQHPDSPLSDDC</sequence>
<dbReference type="NCBIfam" id="NF009489">
    <property type="entry name" value="PRK12851.1"/>
    <property type="match status" value="1"/>
</dbReference>
<dbReference type="NCBIfam" id="NF000592">
    <property type="entry name" value="PRK00013.1"/>
    <property type="match status" value="1"/>
</dbReference>
<dbReference type="Pfam" id="PF00118">
    <property type="entry name" value="Cpn60_TCP1"/>
    <property type="match status" value="1"/>
</dbReference>
<dbReference type="InterPro" id="IPR027409">
    <property type="entry name" value="GroEL-like_apical_dom_sf"/>
</dbReference>
<name>Q256I3_CHLFF</name>
<dbReference type="OrthoDB" id="9766614at2"/>
<dbReference type="SUPFAM" id="SSF48592">
    <property type="entry name" value="GroEL equatorial domain-like"/>
    <property type="match status" value="1"/>
</dbReference>
<reference evidence="8 9" key="1">
    <citation type="journal article" date="2006" name="DNA Res.">
        <title>Genome sequence of the cat pathogen, Chlamydophila felis.</title>
        <authorList>
            <person name="Azuma Y."/>
            <person name="Hirakawa H."/>
            <person name="Yamashita A."/>
            <person name="Cai Y."/>
            <person name="Rahman M.A."/>
            <person name="Suzuki H."/>
            <person name="Mitaku S."/>
            <person name="Toh H."/>
            <person name="Goto S."/>
            <person name="Murakami T."/>
            <person name="Sugi K."/>
            <person name="Hayashi H."/>
            <person name="Fukushi H."/>
            <person name="Hattori M."/>
            <person name="Kuhara S."/>
            <person name="Shirai M."/>
        </authorList>
    </citation>
    <scope>NUCLEOTIDE SEQUENCE [LARGE SCALE GENOMIC DNA]</scope>
    <source>
        <strain evidence="8 9">Fe/C-56</strain>
    </source>
</reference>
<dbReference type="eggNOG" id="COG0459">
    <property type="taxonomic scope" value="Bacteria"/>
</dbReference>
<comment type="function">
    <text evidence="7">Together with its co-chaperonin GroES, plays an essential role in assisting protein folding. The GroEL-GroES system forms a nano-cage that allows encapsulation of the non-native substrate proteins and provides a physical environment optimized to promote and accelerate protein folding.</text>
</comment>
<evidence type="ECO:0000256" key="7">
    <source>
        <dbReference type="RuleBase" id="RU000419"/>
    </source>
</evidence>
<dbReference type="GO" id="GO:0016853">
    <property type="term" value="F:isomerase activity"/>
    <property type="evidence" value="ECO:0007669"/>
    <property type="project" value="UniProtKB-KW"/>
</dbReference>
<keyword evidence="2" id="KW-0547">Nucleotide-binding</keyword>
<evidence type="ECO:0000256" key="2">
    <source>
        <dbReference type="ARBA" id="ARBA00022741"/>
    </source>
</evidence>
<keyword evidence="5" id="KW-0413">Isomerase</keyword>
<dbReference type="KEGG" id="cfe:CF0033"/>
<evidence type="ECO:0000256" key="3">
    <source>
        <dbReference type="ARBA" id="ARBA00022840"/>
    </source>
</evidence>
<accession>Q256I3</accession>
<evidence type="ECO:0000313" key="9">
    <source>
        <dbReference type="Proteomes" id="UP000001260"/>
    </source>
</evidence>
<dbReference type="Gene3D" id="1.10.560.10">
    <property type="entry name" value="GroEL-like equatorial domain"/>
    <property type="match status" value="1"/>
</dbReference>
<dbReference type="FunFam" id="3.50.7.10:FF:000001">
    <property type="entry name" value="60 kDa chaperonin"/>
    <property type="match status" value="1"/>
</dbReference>
<organism evidence="8 9">
    <name type="scientific">Chlamydia felis (strain Fe/C-56)</name>
    <name type="common">Chlamydophila felis</name>
    <dbReference type="NCBI Taxonomy" id="264202"/>
    <lineage>
        <taxon>Bacteria</taxon>
        <taxon>Pseudomonadati</taxon>
        <taxon>Chlamydiota</taxon>
        <taxon>Chlamydiia</taxon>
        <taxon>Chlamydiales</taxon>
        <taxon>Chlamydiaceae</taxon>
        <taxon>Chlamydia/Chlamydophila group</taxon>
        <taxon>Chlamydia</taxon>
    </lineage>
</organism>
<evidence type="ECO:0000256" key="5">
    <source>
        <dbReference type="ARBA" id="ARBA00023235"/>
    </source>
</evidence>
<keyword evidence="3" id="KW-0067">ATP-binding</keyword>
<dbReference type="HOGENOM" id="CLU_016503_6_1_0"/>
<dbReference type="RefSeq" id="WP_011457590.1">
    <property type="nucleotide sequence ID" value="NC_007899.1"/>
</dbReference>
<keyword evidence="8" id="KW-0346">Stress response</keyword>
<dbReference type="EMBL" id="AP006861">
    <property type="protein sequence ID" value="BAE80805.1"/>
    <property type="molecule type" value="Genomic_DNA"/>
</dbReference>
<evidence type="ECO:0000313" key="8">
    <source>
        <dbReference type="EMBL" id="BAE80805.1"/>
    </source>
</evidence>
<dbReference type="Gene3D" id="3.50.7.10">
    <property type="entry name" value="GroEL"/>
    <property type="match status" value="1"/>
</dbReference>
<dbReference type="NCBIfam" id="NF009488">
    <property type="entry name" value="PRK12850.1"/>
    <property type="match status" value="1"/>
</dbReference>
<dbReference type="InterPro" id="IPR027413">
    <property type="entry name" value="GROEL-like_equatorial_sf"/>
</dbReference>
<dbReference type="SUPFAM" id="SSF52029">
    <property type="entry name" value="GroEL apical domain-like"/>
    <property type="match status" value="1"/>
</dbReference>
<keyword evidence="9" id="KW-1185">Reference proteome</keyword>
<dbReference type="SUPFAM" id="SSF54849">
    <property type="entry name" value="GroEL-intermediate domain like"/>
    <property type="match status" value="2"/>
</dbReference>
<dbReference type="Proteomes" id="UP000001260">
    <property type="component" value="Chromosome"/>
</dbReference>
<evidence type="ECO:0000256" key="4">
    <source>
        <dbReference type="ARBA" id="ARBA00023186"/>
    </source>
</evidence>
<dbReference type="AlphaFoldDB" id="Q256I3"/>
<dbReference type="InterPro" id="IPR001844">
    <property type="entry name" value="Cpn60/GroEL"/>
</dbReference>
<keyword evidence="4" id="KW-0143">Chaperone</keyword>
<dbReference type="GO" id="GO:0005524">
    <property type="term" value="F:ATP binding"/>
    <property type="evidence" value="ECO:0007669"/>
    <property type="project" value="UniProtKB-KW"/>
</dbReference>
<proteinExistence type="inferred from homology"/>
<dbReference type="GO" id="GO:0140662">
    <property type="term" value="F:ATP-dependent protein folding chaperone"/>
    <property type="evidence" value="ECO:0007669"/>
    <property type="project" value="InterPro"/>
</dbReference>